<dbReference type="KEGG" id="pchi:PC41400_29440"/>
<reference evidence="2 3" key="1">
    <citation type="submission" date="2018-01" db="EMBL/GenBank/DDBJ databases">
        <title>The whole genome sequencing and assembly of Paenibacillus chitinolyticus KCCM 41400 strain.</title>
        <authorList>
            <person name="Kim J.-Y."/>
            <person name="Park M.-K."/>
            <person name="Lee Y.-J."/>
            <person name="Yi H."/>
            <person name="Bahn Y.-S."/>
            <person name="Kim J.F."/>
            <person name="Lee D.-W."/>
        </authorList>
    </citation>
    <scope>NUCLEOTIDE SEQUENCE [LARGE SCALE GENOMIC DNA]</scope>
    <source>
        <strain evidence="2 3">KCCM 41400</strain>
    </source>
</reference>
<evidence type="ECO:0000313" key="2">
    <source>
        <dbReference type="EMBL" id="QAV21557.1"/>
    </source>
</evidence>
<keyword evidence="4" id="KW-1185">Reference proteome</keyword>
<dbReference type="Pfam" id="PF09148">
    <property type="entry name" value="DUF1934"/>
    <property type="match status" value="1"/>
</dbReference>
<dbReference type="GeneID" id="95378921"/>
<evidence type="ECO:0000313" key="4">
    <source>
        <dbReference type="Proteomes" id="UP001527202"/>
    </source>
</evidence>
<dbReference type="InterPro" id="IPR015231">
    <property type="entry name" value="DUF1934"/>
</dbReference>
<dbReference type="Proteomes" id="UP000288943">
    <property type="component" value="Chromosome"/>
</dbReference>
<gene>
    <name evidence="1" type="ORF">M5X16_15185</name>
    <name evidence="2" type="ORF">PC41400_29440</name>
</gene>
<dbReference type="Proteomes" id="UP001527202">
    <property type="component" value="Unassembled WGS sequence"/>
</dbReference>
<reference evidence="1 4" key="2">
    <citation type="submission" date="2022-05" db="EMBL/GenBank/DDBJ databases">
        <title>Genome Sequencing of Bee-Associated Microbes.</title>
        <authorList>
            <person name="Dunlap C."/>
        </authorList>
    </citation>
    <scope>NUCLEOTIDE SEQUENCE [LARGE SCALE GENOMIC DNA]</scope>
    <source>
        <strain evidence="1 4">NRRL B-23120</strain>
    </source>
</reference>
<protein>
    <submittedName>
        <fullName evidence="2">DUF1934 domain-containing protein</fullName>
    </submittedName>
</protein>
<evidence type="ECO:0000313" key="3">
    <source>
        <dbReference type="Proteomes" id="UP000288943"/>
    </source>
</evidence>
<sequence>MSNKKNVRIRITSVAGQESIIQEARGELYIREGKVYVLYQETSEEMGSTSTMVKAGPEELKITRKGQIGSEQTFVAGHSRTGWYRMPEGSIPIETRTRTYVRNLQEGIGVIDWSYDLYVGEERAGLYTLSLTIQEDVR</sequence>
<organism evidence="2 3">
    <name type="scientific">Paenibacillus chitinolyticus</name>
    <dbReference type="NCBI Taxonomy" id="79263"/>
    <lineage>
        <taxon>Bacteria</taxon>
        <taxon>Bacillati</taxon>
        <taxon>Bacillota</taxon>
        <taxon>Bacilli</taxon>
        <taxon>Bacillales</taxon>
        <taxon>Paenibacillaceae</taxon>
        <taxon>Paenibacillus</taxon>
    </lineage>
</organism>
<proteinExistence type="predicted"/>
<dbReference type="AlphaFoldDB" id="A0A410X4L3"/>
<dbReference type="OrthoDB" id="2641675at2"/>
<dbReference type="SUPFAM" id="SSF50814">
    <property type="entry name" value="Lipocalins"/>
    <property type="match status" value="1"/>
</dbReference>
<dbReference type="EMBL" id="CP026520">
    <property type="protein sequence ID" value="QAV21557.1"/>
    <property type="molecule type" value="Genomic_DNA"/>
</dbReference>
<dbReference type="RefSeq" id="WP_042235196.1">
    <property type="nucleotide sequence ID" value="NZ_CP026520.1"/>
</dbReference>
<accession>A0A410X4L3</accession>
<evidence type="ECO:0000313" key="1">
    <source>
        <dbReference type="EMBL" id="MCY9597105.1"/>
    </source>
</evidence>
<dbReference type="Gene3D" id="2.40.128.20">
    <property type="match status" value="1"/>
</dbReference>
<dbReference type="InterPro" id="IPR012674">
    <property type="entry name" value="Calycin"/>
</dbReference>
<name>A0A410X4L3_9BACL</name>
<dbReference type="EMBL" id="JAMDMJ010000017">
    <property type="protein sequence ID" value="MCY9597105.1"/>
    <property type="molecule type" value="Genomic_DNA"/>
</dbReference>